<evidence type="ECO:0000256" key="1">
    <source>
        <dbReference type="ARBA" id="ARBA00022690"/>
    </source>
</evidence>
<dbReference type="Proteomes" id="UP001634393">
    <property type="component" value="Unassembled WGS sequence"/>
</dbReference>
<dbReference type="EMBL" id="JBJXBP010000006">
    <property type="protein sequence ID" value="KAL3825082.1"/>
    <property type="molecule type" value="Genomic_DNA"/>
</dbReference>
<dbReference type="SUPFAM" id="SSF54403">
    <property type="entry name" value="Cystatin/monellin"/>
    <property type="match status" value="1"/>
</dbReference>
<evidence type="ECO:0000259" key="4">
    <source>
        <dbReference type="SMART" id="SM00043"/>
    </source>
</evidence>
<feature type="signal peptide" evidence="3">
    <location>
        <begin position="1"/>
        <end position="23"/>
    </location>
</feature>
<evidence type="ECO:0000313" key="6">
    <source>
        <dbReference type="Proteomes" id="UP001634393"/>
    </source>
</evidence>
<dbReference type="Pfam" id="PF16845">
    <property type="entry name" value="SQAPI"/>
    <property type="match status" value="1"/>
</dbReference>
<dbReference type="GO" id="GO:0004869">
    <property type="term" value="F:cysteine-type endopeptidase inhibitor activity"/>
    <property type="evidence" value="ECO:0007669"/>
    <property type="project" value="UniProtKB-KW"/>
</dbReference>
<protein>
    <recommendedName>
        <fullName evidence="4">Cystatin domain-containing protein</fullName>
    </recommendedName>
</protein>
<dbReference type="PANTHER" id="PTHR47364:SF2">
    <property type="entry name" value="CYSTEINE PROTEINASE INHIBITOR 5"/>
    <property type="match status" value="1"/>
</dbReference>
<organism evidence="5 6">
    <name type="scientific">Penstemon smallii</name>
    <dbReference type="NCBI Taxonomy" id="265156"/>
    <lineage>
        <taxon>Eukaryota</taxon>
        <taxon>Viridiplantae</taxon>
        <taxon>Streptophyta</taxon>
        <taxon>Embryophyta</taxon>
        <taxon>Tracheophyta</taxon>
        <taxon>Spermatophyta</taxon>
        <taxon>Magnoliopsida</taxon>
        <taxon>eudicotyledons</taxon>
        <taxon>Gunneridae</taxon>
        <taxon>Pentapetalae</taxon>
        <taxon>asterids</taxon>
        <taxon>lamiids</taxon>
        <taxon>Lamiales</taxon>
        <taxon>Plantaginaceae</taxon>
        <taxon>Cheloneae</taxon>
        <taxon>Penstemon</taxon>
    </lineage>
</organism>
<dbReference type="PANTHER" id="PTHR47364">
    <property type="entry name" value="CYSTEINE PROTEINASE INHIBITOR 5"/>
    <property type="match status" value="1"/>
</dbReference>
<gene>
    <name evidence="5" type="ORF">ACJIZ3_021111</name>
</gene>
<dbReference type="InterPro" id="IPR046350">
    <property type="entry name" value="Cystatin_sf"/>
</dbReference>
<dbReference type="AlphaFoldDB" id="A0ABD3SLC7"/>
<keyword evidence="2" id="KW-0789">Thiol protease inhibitor</keyword>
<dbReference type="SMART" id="SM00043">
    <property type="entry name" value="CY"/>
    <property type="match status" value="1"/>
</dbReference>
<sequence length="156" mass="17348">MGAAKSLVIFALLFSILATAAFGDIPEGWRPIKNLNDPEVVGIAKFAVAEYNRTSKKALVLVSVVKGEAKPSYRFESTIYRLHIYAKDTAAAASEPAGEYVTFVDDNTSKKNFEIFINYQTVLLVNWQVGNETFTVSSMISEIFLNFNNNDFLSFI</sequence>
<feature type="chain" id="PRO_5044766457" description="Cystatin domain-containing protein" evidence="3">
    <location>
        <begin position="24"/>
        <end position="156"/>
    </location>
</feature>
<proteinExistence type="predicted"/>
<accession>A0ABD3SLC7</accession>
<evidence type="ECO:0000256" key="3">
    <source>
        <dbReference type="SAM" id="SignalP"/>
    </source>
</evidence>
<keyword evidence="6" id="KW-1185">Reference proteome</keyword>
<evidence type="ECO:0000313" key="5">
    <source>
        <dbReference type="EMBL" id="KAL3825082.1"/>
    </source>
</evidence>
<dbReference type="InterPro" id="IPR000010">
    <property type="entry name" value="Cystatin_dom"/>
</dbReference>
<dbReference type="Gene3D" id="3.10.450.10">
    <property type="match status" value="1"/>
</dbReference>
<name>A0ABD3SLC7_9LAMI</name>
<dbReference type="CDD" id="cd00042">
    <property type="entry name" value="CY"/>
    <property type="match status" value="1"/>
</dbReference>
<feature type="domain" description="Cystatin" evidence="4">
    <location>
        <begin position="24"/>
        <end position="137"/>
    </location>
</feature>
<keyword evidence="3" id="KW-0732">Signal</keyword>
<comment type="caution">
    <text evidence="5">The sequence shown here is derived from an EMBL/GenBank/DDBJ whole genome shotgun (WGS) entry which is preliminary data.</text>
</comment>
<evidence type="ECO:0000256" key="2">
    <source>
        <dbReference type="ARBA" id="ARBA00022704"/>
    </source>
</evidence>
<reference evidence="5 6" key="1">
    <citation type="submission" date="2024-12" db="EMBL/GenBank/DDBJ databases">
        <title>The unique morphological basis and parallel evolutionary history of personate flowers in Penstemon.</title>
        <authorList>
            <person name="Depatie T.H."/>
            <person name="Wessinger C.A."/>
        </authorList>
    </citation>
    <scope>NUCLEOTIDE SEQUENCE [LARGE SCALE GENOMIC DNA]</scope>
    <source>
        <strain evidence="5">WTNN_2</strain>
        <tissue evidence="5">Leaf</tissue>
    </source>
</reference>
<keyword evidence="1" id="KW-0646">Protease inhibitor</keyword>